<proteinExistence type="inferred from homology"/>
<evidence type="ECO:0000313" key="11">
    <source>
        <dbReference type="EMBL" id="MBB4011453.1"/>
    </source>
</evidence>
<keyword evidence="7 10" id="KW-0119">Carbohydrate metabolism</keyword>
<keyword evidence="6 10" id="KW-0808">Transferase</keyword>
<dbReference type="InterPro" id="IPR017853">
    <property type="entry name" value="GH"/>
</dbReference>
<dbReference type="InterPro" id="IPR003385">
    <property type="entry name" value="Glyco_hydro_77"/>
</dbReference>
<dbReference type="SUPFAM" id="SSF51445">
    <property type="entry name" value="(Trans)glycosidases"/>
    <property type="match status" value="1"/>
</dbReference>
<evidence type="ECO:0000256" key="7">
    <source>
        <dbReference type="ARBA" id="ARBA00023277"/>
    </source>
</evidence>
<dbReference type="AlphaFoldDB" id="A0A840BFK3"/>
<name>A0A840BFK3_9RHOO</name>
<sequence length="514" mass="57644">MVFDRRTSGVLLHPTSLPGPNGCGDLGPAAYHFVDWLVGAGQTLWQVLPLMPIGPADSPYMSVSAFAGNPMLVDLDELIRKGWLAPISNAEREGFSDERVNYAKVVPFRNAKLREAAAGFATKGSDADKADFAAFNKAEASWLDDYALFMALDERFGGKLWPDWDAPLAKREAKALTKARKELAESISFWKFVQWCFDRQWKAVKAYANERGVQLIGDMPIFVAHHSADCWARPDLYYLDENKWPTVIAGVPPDFFSATGQRWGNPLYDWAAMDKDGYAWWIERIKRQLALADVVRIDHFRGFAGYWEIPASEPTAIHGRWVPGPGKALFAAIEKALGKLPIIAEDLGVITPDVEDLRDSFALPGMRILEFAFAAGPDHNFLPHNYVPNTVVYTGTHDNDTIRGWWATCTERERDFARHYLATDGHDIHWTMIRAAAGSVAKMAIYQLQDVLGLDGYHRMNTPGQVGCWTWRFKWDYVGPEPSRRLAELCALTGRTGADKMPKLAEWPADKPLP</sequence>
<evidence type="ECO:0000256" key="8">
    <source>
        <dbReference type="ARBA" id="ARBA00031423"/>
    </source>
</evidence>
<dbReference type="PANTHER" id="PTHR32438:SF5">
    <property type="entry name" value="4-ALPHA-GLUCANOTRANSFERASE DPE1, CHLOROPLASTIC_AMYLOPLASTIC"/>
    <property type="match status" value="1"/>
</dbReference>
<dbReference type="EMBL" id="JACIET010000001">
    <property type="protein sequence ID" value="MBB4011453.1"/>
    <property type="molecule type" value="Genomic_DNA"/>
</dbReference>
<evidence type="ECO:0000313" key="12">
    <source>
        <dbReference type="Proteomes" id="UP000561045"/>
    </source>
</evidence>
<evidence type="ECO:0000256" key="2">
    <source>
        <dbReference type="ARBA" id="ARBA00005684"/>
    </source>
</evidence>
<dbReference type="EC" id="2.4.1.25" evidence="3 10"/>
<comment type="catalytic activity">
    <reaction evidence="1 10">
        <text>Transfers a segment of a (1-&gt;4)-alpha-D-glucan to a new position in an acceptor, which may be glucose or a (1-&gt;4)-alpha-D-glucan.</text>
        <dbReference type="EC" id="2.4.1.25"/>
    </reaction>
</comment>
<evidence type="ECO:0000256" key="9">
    <source>
        <dbReference type="ARBA" id="ARBA00031501"/>
    </source>
</evidence>
<dbReference type="NCBIfam" id="NF011080">
    <property type="entry name" value="PRK14508.1-3"/>
    <property type="match status" value="1"/>
</dbReference>
<evidence type="ECO:0000256" key="3">
    <source>
        <dbReference type="ARBA" id="ARBA00012560"/>
    </source>
</evidence>
<dbReference type="NCBIfam" id="TIGR00217">
    <property type="entry name" value="malQ"/>
    <property type="match status" value="1"/>
</dbReference>
<gene>
    <name evidence="11" type="ORF">GGR36_000761</name>
</gene>
<evidence type="ECO:0000256" key="1">
    <source>
        <dbReference type="ARBA" id="ARBA00000439"/>
    </source>
</evidence>
<evidence type="ECO:0000256" key="4">
    <source>
        <dbReference type="ARBA" id="ARBA00020295"/>
    </source>
</evidence>
<organism evidence="11 12">
    <name type="scientific">Niveibacterium umoris</name>
    <dbReference type="NCBI Taxonomy" id="1193620"/>
    <lineage>
        <taxon>Bacteria</taxon>
        <taxon>Pseudomonadati</taxon>
        <taxon>Pseudomonadota</taxon>
        <taxon>Betaproteobacteria</taxon>
        <taxon>Rhodocyclales</taxon>
        <taxon>Rhodocyclaceae</taxon>
        <taxon>Niveibacterium</taxon>
    </lineage>
</organism>
<evidence type="ECO:0000256" key="10">
    <source>
        <dbReference type="RuleBase" id="RU361207"/>
    </source>
</evidence>
<dbReference type="Pfam" id="PF02446">
    <property type="entry name" value="Glyco_hydro_77"/>
    <property type="match status" value="1"/>
</dbReference>
<dbReference type="PANTHER" id="PTHR32438">
    <property type="entry name" value="4-ALPHA-GLUCANOTRANSFERASE DPE1, CHLOROPLASTIC/AMYLOPLASTIC"/>
    <property type="match status" value="1"/>
</dbReference>
<keyword evidence="5 10" id="KW-0328">Glycosyltransferase</keyword>
<dbReference type="RefSeq" id="WP_183632023.1">
    <property type="nucleotide sequence ID" value="NZ_BAABLE010000011.1"/>
</dbReference>
<comment type="caution">
    <text evidence="11">The sequence shown here is derived from an EMBL/GenBank/DDBJ whole genome shotgun (WGS) entry which is preliminary data.</text>
</comment>
<dbReference type="Gene3D" id="3.20.20.80">
    <property type="entry name" value="Glycosidases"/>
    <property type="match status" value="1"/>
</dbReference>
<dbReference type="GO" id="GO:0005975">
    <property type="term" value="P:carbohydrate metabolic process"/>
    <property type="evidence" value="ECO:0007669"/>
    <property type="project" value="InterPro"/>
</dbReference>
<accession>A0A840BFK3</accession>
<dbReference type="GO" id="GO:0004134">
    <property type="term" value="F:4-alpha-glucanotransferase activity"/>
    <property type="evidence" value="ECO:0007669"/>
    <property type="project" value="UniProtKB-EC"/>
</dbReference>
<protein>
    <recommendedName>
        <fullName evidence="4 10">4-alpha-glucanotransferase</fullName>
        <ecNumber evidence="3 10">2.4.1.25</ecNumber>
    </recommendedName>
    <alternativeName>
        <fullName evidence="8 10">Amylomaltase</fullName>
    </alternativeName>
    <alternativeName>
        <fullName evidence="9 10">Disproportionating enzyme</fullName>
    </alternativeName>
</protein>
<dbReference type="Proteomes" id="UP000561045">
    <property type="component" value="Unassembled WGS sequence"/>
</dbReference>
<reference evidence="11 12" key="1">
    <citation type="submission" date="2020-08" db="EMBL/GenBank/DDBJ databases">
        <title>Genomic Encyclopedia of Type Strains, Phase IV (KMG-IV): sequencing the most valuable type-strain genomes for metagenomic binning, comparative biology and taxonomic classification.</title>
        <authorList>
            <person name="Goeker M."/>
        </authorList>
    </citation>
    <scope>NUCLEOTIDE SEQUENCE [LARGE SCALE GENOMIC DNA]</scope>
    <source>
        <strain evidence="11 12">DSM 106739</strain>
    </source>
</reference>
<evidence type="ECO:0000256" key="6">
    <source>
        <dbReference type="ARBA" id="ARBA00022679"/>
    </source>
</evidence>
<keyword evidence="12" id="KW-1185">Reference proteome</keyword>
<comment type="similarity">
    <text evidence="2 10">Belongs to the disproportionating enzyme family.</text>
</comment>
<evidence type="ECO:0000256" key="5">
    <source>
        <dbReference type="ARBA" id="ARBA00022676"/>
    </source>
</evidence>